<evidence type="ECO:0000256" key="1">
    <source>
        <dbReference type="SAM" id="SignalP"/>
    </source>
</evidence>
<reference evidence="2" key="2">
    <citation type="journal article" date="2021" name="PeerJ">
        <title>Extensive microbial diversity within the chicken gut microbiome revealed by metagenomics and culture.</title>
        <authorList>
            <person name="Gilroy R."/>
            <person name="Ravi A."/>
            <person name="Getino M."/>
            <person name="Pursley I."/>
            <person name="Horton D.L."/>
            <person name="Alikhan N.F."/>
            <person name="Baker D."/>
            <person name="Gharbi K."/>
            <person name="Hall N."/>
            <person name="Watson M."/>
            <person name="Adriaenssens E.M."/>
            <person name="Foster-Nyarko E."/>
            <person name="Jarju S."/>
            <person name="Secka A."/>
            <person name="Antonio M."/>
            <person name="Oren A."/>
            <person name="Chaudhuri R.R."/>
            <person name="La Ragione R."/>
            <person name="Hildebrand F."/>
            <person name="Pallen M.J."/>
        </authorList>
    </citation>
    <scope>NUCLEOTIDE SEQUENCE</scope>
    <source>
        <strain evidence="2">G3-3990</strain>
    </source>
</reference>
<evidence type="ECO:0000313" key="3">
    <source>
        <dbReference type="Proteomes" id="UP000823641"/>
    </source>
</evidence>
<sequence>MKRQTISNYSIPCIVKMFLLCMVFGISMSVFAQVEEPSWLDADIRNAYYPQDNYYTGFAEVAVTQSETREKAMNKAKQRAIAELSDRVRVTVNTQKRSADISYMGTDVEERIYSKFTSLVQTTSQTEVVGSKVDSYYSPQEAMAYAFAYVSKNELKNYYQNQISFYLNQVESSLATAAELADKGYKMKARSECMAVVDAFAAIAYAQDLLTAIDGSVTDAVLQQSRSGRLRNELVQNIVDLENSIYVFLECSEMVNGQSVVHIADRLPGMLTEQGCGCNFTDIKEEADYVIKVNARLSRCQDAPDNIVFCYANATVSVLNTSTQKTLMPKISETKGGWTQRNRANATEEAFNELAEKIVEAVVPLIKN</sequence>
<feature type="chain" id="PRO_5039043891" description="LPP20 lipoprotein" evidence="1">
    <location>
        <begin position="33"/>
        <end position="368"/>
    </location>
</feature>
<name>A0A9D9N4F7_9BACT</name>
<keyword evidence="1" id="KW-0732">Signal</keyword>
<proteinExistence type="predicted"/>
<gene>
    <name evidence="2" type="ORF">IAA73_06345</name>
</gene>
<dbReference type="Proteomes" id="UP000823641">
    <property type="component" value="Unassembled WGS sequence"/>
</dbReference>
<dbReference type="AlphaFoldDB" id="A0A9D9N4F7"/>
<feature type="signal peptide" evidence="1">
    <location>
        <begin position="1"/>
        <end position="32"/>
    </location>
</feature>
<protein>
    <recommendedName>
        <fullName evidence="4">LPP20 lipoprotein</fullName>
    </recommendedName>
</protein>
<evidence type="ECO:0000313" key="2">
    <source>
        <dbReference type="EMBL" id="MBO8459934.1"/>
    </source>
</evidence>
<evidence type="ECO:0008006" key="4">
    <source>
        <dbReference type="Google" id="ProtNLM"/>
    </source>
</evidence>
<dbReference type="EMBL" id="JADIMG010000064">
    <property type="protein sequence ID" value="MBO8459934.1"/>
    <property type="molecule type" value="Genomic_DNA"/>
</dbReference>
<accession>A0A9D9N4F7</accession>
<reference evidence="2" key="1">
    <citation type="submission" date="2020-10" db="EMBL/GenBank/DDBJ databases">
        <authorList>
            <person name="Gilroy R."/>
        </authorList>
    </citation>
    <scope>NUCLEOTIDE SEQUENCE</scope>
    <source>
        <strain evidence="2">G3-3990</strain>
    </source>
</reference>
<comment type="caution">
    <text evidence="2">The sequence shown here is derived from an EMBL/GenBank/DDBJ whole genome shotgun (WGS) entry which is preliminary data.</text>
</comment>
<organism evidence="2 3">
    <name type="scientific">Candidatus Gallipaludibacter merdavium</name>
    <dbReference type="NCBI Taxonomy" id="2840839"/>
    <lineage>
        <taxon>Bacteria</taxon>
        <taxon>Pseudomonadati</taxon>
        <taxon>Bacteroidota</taxon>
        <taxon>Bacteroidia</taxon>
        <taxon>Bacteroidales</taxon>
        <taxon>Candidatus Gallipaludibacter</taxon>
    </lineage>
</organism>